<accession>A0AAV6ND09</accession>
<dbReference type="PANTHER" id="PTHR32295">
    <property type="entry name" value="IQ-DOMAIN 5-RELATED"/>
    <property type="match status" value="1"/>
</dbReference>
<dbReference type="PANTHER" id="PTHR32295:SF93">
    <property type="entry name" value="PROTEIN IQ-DOMAIN 9"/>
    <property type="match status" value="1"/>
</dbReference>
<dbReference type="GO" id="GO:0005516">
    <property type="term" value="F:calmodulin binding"/>
    <property type="evidence" value="ECO:0007669"/>
    <property type="project" value="UniProtKB-KW"/>
</dbReference>
<evidence type="ECO:0000313" key="4">
    <source>
        <dbReference type="EMBL" id="KAG6594564.1"/>
    </source>
</evidence>
<keyword evidence="5" id="KW-1185">Reference proteome</keyword>
<feature type="region of interest" description="Disordered" evidence="3">
    <location>
        <begin position="83"/>
        <end position="119"/>
    </location>
</feature>
<evidence type="ECO:0000256" key="2">
    <source>
        <dbReference type="ARBA" id="ARBA00024341"/>
    </source>
</evidence>
<comment type="caution">
    <text evidence="4">The sequence shown here is derived from an EMBL/GenBank/DDBJ whole genome shotgun (WGS) entry which is preliminary data.</text>
</comment>
<sequence>METMWGDKICVIVGSHVAVGGSHQPVNEHRIAFIFTTTTSESWTSCLLPSLSKLECLSLCIRPARMGSGDWFKTVIRLRKVKTSSSKHAKEKSNALKSNNLEKDSSKVKKSGTNGSNKSIGMPIEDVAAVRIQTAYRAYRARKILRRLKGAVRLQNLTQGHSVRRHATSTISYLHSWSNIQAQIRARRICMVTEGRLKQKRLENQRKLETKLHDIEVEWCGGADTMEEILSRVHEREEAAVKRERAMAYAFSHQWRANSSEMYGLGKDELGKADWGWSWKERWISARPWESRVPSKLVTPKKSTMRQSSKASKKSSPSPKARVLVKHPSPNGKSTPKARRLSYPATEKTEKLATEEKGIKKSVKDDEANTKKEETTS</sequence>
<evidence type="ECO:0000256" key="3">
    <source>
        <dbReference type="SAM" id="MobiDB-lite"/>
    </source>
</evidence>
<evidence type="ECO:0000256" key="1">
    <source>
        <dbReference type="ARBA" id="ARBA00022860"/>
    </source>
</evidence>
<keyword evidence="1" id="KW-0112">Calmodulin-binding</keyword>
<dbReference type="EMBL" id="JAGKQH010000007">
    <property type="protein sequence ID" value="KAG6594564.1"/>
    <property type="molecule type" value="Genomic_DNA"/>
</dbReference>
<proteinExistence type="inferred from homology"/>
<dbReference type="Proteomes" id="UP000685013">
    <property type="component" value="Chromosome 7"/>
</dbReference>
<evidence type="ECO:0000313" key="5">
    <source>
        <dbReference type="Proteomes" id="UP000685013"/>
    </source>
</evidence>
<feature type="compositionally biased region" description="Low complexity" evidence="3">
    <location>
        <begin position="308"/>
        <end position="321"/>
    </location>
</feature>
<reference evidence="4 5" key="1">
    <citation type="journal article" date="2021" name="Hortic Res">
        <title>The domestication of Cucurbita argyrosperma as revealed by the genome of its wild relative.</title>
        <authorList>
            <person name="Barrera-Redondo J."/>
            <person name="Sanchez-de la Vega G."/>
            <person name="Aguirre-Liguori J.A."/>
            <person name="Castellanos-Morales G."/>
            <person name="Gutierrez-Guerrero Y.T."/>
            <person name="Aguirre-Dugua X."/>
            <person name="Aguirre-Planter E."/>
            <person name="Tenaillon M.I."/>
            <person name="Lira-Saade R."/>
            <person name="Eguiarte L.E."/>
        </authorList>
    </citation>
    <scope>NUCLEOTIDE SEQUENCE [LARGE SCALE GENOMIC DNA]</scope>
    <source>
        <strain evidence="4">JBR-2021</strain>
    </source>
</reference>
<feature type="non-terminal residue" evidence="4">
    <location>
        <position position="1"/>
    </location>
</feature>
<feature type="compositionally biased region" description="Basic and acidic residues" evidence="3">
    <location>
        <begin position="347"/>
        <end position="377"/>
    </location>
</feature>
<gene>
    <name evidence="4" type="primary">IQD1</name>
    <name evidence="4" type="ORF">SDJN03_11117</name>
</gene>
<protein>
    <submittedName>
        <fullName evidence="4">Protein IQ-DOMAIN 1</fullName>
    </submittedName>
</protein>
<dbReference type="CDD" id="cd23767">
    <property type="entry name" value="IQCD"/>
    <property type="match status" value="1"/>
</dbReference>
<dbReference type="AlphaFoldDB" id="A0AAV6ND09"/>
<feature type="region of interest" description="Disordered" evidence="3">
    <location>
        <begin position="294"/>
        <end position="377"/>
    </location>
</feature>
<name>A0AAV6ND09_9ROSI</name>
<dbReference type="PROSITE" id="PS50096">
    <property type="entry name" value="IQ"/>
    <property type="match status" value="2"/>
</dbReference>
<organism evidence="4 5">
    <name type="scientific">Cucurbita argyrosperma subsp. sororia</name>
    <dbReference type="NCBI Taxonomy" id="37648"/>
    <lineage>
        <taxon>Eukaryota</taxon>
        <taxon>Viridiplantae</taxon>
        <taxon>Streptophyta</taxon>
        <taxon>Embryophyta</taxon>
        <taxon>Tracheophyta</taxon>
        <taxon>Spermatophyta</taxon>
        <taxon>Magnoliopsida</taxon>
        <taxon>eudicotyledons</taxon>
        <taxon>Gunneridae</taxon>
        <taxon>Pentapetalae</taxon>
        <taxon>rosids</taxon>
        <taxon>fabids</taxon>
        <taxon>Cucurbitales</taxon>
        <taxon>Cucurbitaceae</taxon>
        <taxon>Cucurbiteae</taxon>
        <taxon>Cucurbita</taxon>
    </lineage>
</organism>
<comment type="similarity">
    <text evidence="2">Belongs to the IQD family.</text>
</comment>